<organism evidence="2 3">
    <name type="scientific">Elysia chlorotica</name>
    <name type="common">Eastern emerald elysia</name>
    <name type="synonym">Sea slug</name>
    <dbReference type="NCBI Taxonomy" id="188477"/>
    <lineage>
        <taxon>Eukaryota</taxon>
        <taxon>Metazoa</taxon>
        <taxon>Spiralia</taxon>
        <taxon>Lophotrochozoa</taxon>
        <taxon>Mollusca</taxon>
        <taxon>Gastropoda</taxon>
        <taxon>Heterobranchia</taxon>
        <taxon>Euthyneura</taxon>
        <taxon>Panpulmonata</taxon>
        <taxon>Sacoglossa</taxon>
        <taxon>Placobranchoidea</taxon>
        <taxon>Plakobranchidae</taxon>
        <taxon>Elysia</taxon>
    </lineage>
</organism>
<dbReference type="EMBL" id="RQTK01001882">
    <property type="protein sequence ID" value="RUS68994.1"/>
    <property type="molecule type" value="Genomic_DNA"/>
</dbReference>
<feature type="compositionally biased region" description="Polar residues" evidence="1">
    <location>
        <begin position="177"/>
        <end position="187"/>
    </location>
</feature>
<dbReference type="OrthoDB" id="10002384at2759"/>
<feature type="compositionally biased region" description="Low complexity" evidence="1">
    <location>
        <begin position="115"/>
        <end position="126"/>
    </location>
</feature>
<comment type="caution">
    <text evidence="2">The sequence shown here is derived from an EMBL/GenBank/DDBJ whole genome shotgun (WGS) entry which is preliminary data.</text>
</comment>
<feature type="region of interest" description="Disordered" evidence="1">
    <location>
        <begin position="85"/>
        <end position="133"/>
    </location>
</feature>
<feature type="region of interest" description="Disordered" evidence="1">
    <location>
        <begin position="146"/>
        <end position="202"/>
    </location>
</feature>
<dbReference type="Pfam" id="PF15734">
    <property type="entry name" value="MIIP"/>
    <property type="match status" value="1"/>
</dbReference>
<sequence length="663" mass="73775">ECSHQRQQCKALLQQLKQSQSLLNSQFLSGQDCPTQPSGWSLAATNSSLGLTQDKARSHTGILKASSSFPKSASADTAVDFNVNNINNSARPEKNGSTGKSLSKVLPQGISNFPSKSSSTTGLTSGRYAPSTGSTNIDYYDATEMKQNHDSHQSSNSNIAQSFKGHESSLEIPARTTGDSGLLSSDDNMLPRGDNSTSPTKQTWRQILNKHVKVPSQLSPEELGDLDNLRELNFSYSAPNGDNFENMENSKRLTVNPRYKQHRAVETTVCKDITNKPISVSLDDMASEKSHQSGSEKTKSEEPRDELRPDGESDKRRVKFFQEQLEDDGNNRKLNSFIKDTTIKPKSLLNSTGHRSLCSSKQQSSGSNLEMSVEDQRLLGYDWIAALLDNEAGLVNQSESFFNELKDFRRAYKSECSNQFYREGPHTLVEFEAEPVAEALAETKVHPYIVNERLFTQPFKSGLIDYEENSAENVGEKKPPLEDNPRFVRVSIPRSTLTSPYKVKPHRRRSFDGSDSCALMDHCLLGWENTRPAMIPTAKSLDLNTEAGTRVDSQVTTLSEAERLASQFSQTEWPFSRPTARTNTLPRWRKHYMDTTLNLSRLSDLSAAGLGANTTGSSGGRVPPDVKRSTDRILRATYSTMYEMERLRKERELEAAAGREGLN</sequence>
<name>A0A433SIZ2_ELYCH</name>
<accession>A0A433SIZ2</accession>
<dbReference type="Proteomes" id="UP000271974">
    <property type="component" value="Unassembled WGS sequence"/>
</dbReference>
<dbReference type="PANTHER" id="PTHR34831">
    <property type="entry name" value="MIGRATION AND INVASION-INHIBITORY PROTEIN"/>
    <property type="match status" value="1"/>
</dbReference>
<dbReference type="PANTHER" id="PTHR34831:SF1">
    <property type="entry name" value="MIGRATION AND INVASION-INHIBITORY PROTEIN"/>
    <property type="match status" value="1"/>
</dbReference>
<dbReference type="GO" id="GO:0010972">
    <property type="term" value="P:negative regulation of G2/M transition of mitotic cell cycle"/>
    <property type="evidence" value="ECO:0007669"/>
    <property type="project" value="InterPro"/>
</dbReference>
<dbReference type="InterPro" id="IPR031466">
    <property type="entry name" value="MIIP"/>
</dbReference>
<proteinExistence type="predicted"/>
<gene>
    <name evidence="2" type="ORF">EGW08_023243</name>
</gene>
<feature type="compositionally biased region" description="Basic and acidic residues" evidence="1">
    <location>
        <begin position="286"/>
        <end position="315"/>
    </location>
</feature>
<evidence type="ECO:0000256" key="1">
    <source>
        <dbReference type="SAM" id="MobiDB-lite"/>
    </source>
</evidence>
<reference evidence="2 3" key="1">
    <citation type="submission" date="2019-01" db="EMBL/GenBank/DDBJ databases">
        <title>A draft genome assembly of the solar-powered sea slug Elysia chlorotica.</title>
        <authorList>
            <person name="Cai H."/>
            <person name="Li Q."/>
            <person name="Fang X."/>
            <person name="Li J."/>
            <person name="Curtis N.E."/>
            <person name="Altenburger A."/>
            <person name="Shibata T."/>
            <person name="Feng M."/>
            <person name="Maeda T."/>
            <person name="Schwartz J.A."/>
            <person name="Shigenobu S."/>
            <person name="Lundholm N."/>
            <person name="Nishiyama T."/>
            <person name="Yang H."/>
            <person name="Hasebe M."/>
            <person name="Li S."/>
            <person name="Pierce S.K."/>
            <person name="Wang J."/>
        </authorList>
    </citation>
    <scope>NUCLEOTIDE SEQUENCE [LARGE SCALE GENOMIC DNA]</scope>
    <source>
        <strain evidence="2">EC2010</strain>
        <tissue evidence="2">Whole organism of an adult</tissue>
    </source>
</reference>
<feature type="compositionally biased region" description="Polar residues" evidence="1">
    <location>
        <begin position="85"/>
        <end position="101"/>
    </location>
</feature>
<dbReference type="GO" id="GO:0030336">
    <property type="term" value="P:negative regulation of cell migration"/>
    <property type="evidence" value="ECO:0007669"/>
    <property type="project" value="InterPro"/>
</dbReference>
<evidence type="ECO:0000313" key="3">
    <source>
        <dbReference type="Proteomes" id="UP000271974"/>
    </source>
</evidence>
<dbReference type="AlphaFoldDB" id="A0A433SIZ2"/>
<keyword evidence="3" id="KW-1185">Reference proteome</keyword>
<feature type="region of interest" description="Disordered" evidence="1">
    <location>
        <begin position="280"/>
        <end position="316"/>
    </location>
</feature>
<feature type="non-terminal residue" evidence="2">
    <location>
        <position position="1"/>
    </location>
</feature>
<protein>
    <submittedName>
        <fullName evidence="2">Uncharacterized protein</fullName>
    </submittedName>
</protein>
<evidence type="ECO:0000313" key="2">
    <source>
        <dbReference type="EMBL" id="RUS68994.1"/>
    </source>
</evidence>